<feature type="region of interest" description="Disordered" evidence="1">
    <location>
        <begin position="459"/>
        <end position="483"/>
    </location>
</feature>
<dbReference type="Gene3D" id="3.10.20.90">
    <property type="entry name" value="Phosphatidylinositol 3-kinase Catalytic Subunit, Chain A, domain 1"/>
    <property type="match status" value="1"/>
</dbReference>
<feature type="compositionally biased region" description="Acidic residues" evidence="1">
    <location>
        <begin position="627"/>
        <end position="641"/>
    </location>
</feature>
<dbReference type="InterPro" id="IPR009060">
    <property type="entry name" value="UBA-like_sf"/>
</dbReference>
<dbReference type="Gene3D" id="1.10.8.10">
    <property type="entry name" value="DNA helicase RuvA subunit, C-terminal domain"/>
    <property type="match status" value="1"/>
</dbReference>
<dbReference type="PANTHER" id="PTHR23322:SF1">
    <property type="entry name" value="FAS-ASSOCIATED FACTOR 2"/>
    <property type="match status" value="1"/>
</dbReference>
<organism evidence="3 4">
    <name type="scientific">Colletotrichum simmondsii</name>
    <dbReference type="NCBI Taxonomy" id="703756"/>
    <lineage>
        <taxon>Eukaryota</taxon>
        <taxon>Fungi</taxon>
        <taxon>Dikarya</taxon>
        <taxon>Ascomycota</taxon>
        <taxon>Pezizomycotina</taxon>
        <taxon>Sordariomycetes</taxon>
        <taxon>Hypocreomycetidae</taxon>
        <taxon>Glomerellales</taxon>
        <taxon>Glomerellaceae</taxon>
        <taxon>Colletotrichum</taxon>
        <taxon>Colletotrichum acutatum species complex</taxon>
    </lineage>
</organism>
<dbReference type="Proteomes" id="UP000070328">
    <property type="component" value="Unassembled WGS sequence"/>
</dbReference>
<dbReference type="Pfam" id="PF14555">
    <property type="entry name" value="UBA_4"/>
    <property type="match status" value="1"/>
</dbReference>
<dbReference type="OrthoDB" id="1026733at2759"/>
<feature type="domain" description="UAS" evidence="2">
    <location>
        <begin position="301"/>
        <end position="433"/>
    </location>
</feature>
<gene>
    <name evidence="3" type="ORF">CSIM01_07177</name>
</gene>
<name>A0A135SE65_9PEZI</name>
<dbReference type="GO" id="GO:0036503">
    <property type="term" value="P:ERAD pathway"/>
    <property type="evidence" value="ECO:0007669"/>
    <property type="project" value="TreeGrafter"/>
</dbReference>
<dbReference type="EMBL" id="JFBX01000591">
    <property type="protein sequence ID" value="KXH34175.1"/>
    <property type="molecule type" value="Genomic_DNA"/>
</dbReference>
<evidence type="ECO:0000259" key="2">
    <source>
        <dbReference type="SMART" id="SM00594"/>
    </source>
</evidence>
<dbReference type="PANTHER" id="PTHR23322">
    <property type="entry name" value="FAS-ASSOCIATED PROTEIN"/>
    <property type="match status" value="1"/>
</dbReference>
<feature type="region of interest" description="Disordered" evidence="1">
    <location>
        <begin position="614"/>
        <end position="641"/>
    </location>
</feature>
<dbReference type="AlphaFoldDB" id="A0A135SE65"/>
<feature type="compositionally biased region" description="Polar residues" evidence="1">
    <location>
        <begin position="26"/>
        <end position="37"/>
    </location>
</feature>
<dbReference type="InterPro" id="IPR006577">
    <property type="entry name" value="UAS"/>
</dbReference>
<dbReference type="SUPFAM" id="SSF52833">
    <property type="entry name" value="Thioredoxin-like"/>
    <property type="match status" value="1"/>
</dbReference>
<keyword evidence="4" id="KW-1185">Reference proteome</keyword>
<protein>
    <submittedName>
        <fullName evidence="3">UBX domain-containing protein</fullName>
    </submittedName>
</protein>
<dbReference type="SUPFAM" id="SSF46934">
    <property type="entry name" value="UBA-like"/>
    <property type="match status" value="1"/>
</dbReference>
<feature type="region of interest" description="Disordered" evidence="1">
    <location>
        <begin position="13"/>
        <end position="52"/>
    </location>
</feature>
<feature type="region of interest" description="Disordered" evidence="1">
    <location>
        <begin position="204"/>
        <end position="229"/>
    </location>
</feature>
<sequence length="641" mass="71137">MYLAKPLSIRPPPTDKCRHWARHSRQSAATSGASQTPGHLLPTHPASRQRAASKPKAAPLILNFVPLSASRIQLYCISYFSVKQPTFANLSRLWQAAATTAEGPFSAALLSHVALRSPNDSMAESGDVDLGQLSASQQESLQQYTSVTNQELKDAIPLLQRSQWNVQIAIAKFFDGEGPDPVAEAMAQDIPRTEARHENLQESLLASAARPPAPRRDRPDPAPRIVPQPNTVHRPPFLIGLLLAPFSIGYSIASKVFRTVFYLLSFLPRQIRPRAITSGPGNGLRSTNGRRMLMPRDTAARFKREFEEEYGSTELPWFEGGIAQAQDLAKKELKFLLVVLMSPEHDDTESFTRETLLNPDVVSFINDPANNVILWGGNILDSEAYQVAQEYNCTKYPFSAIVCLTPKEGSTRMSIIKRLAGPMPAAAYLAEAQTAINKYAPDLAGVRAERTAQEVARSLRTEQDTAYERSLAKDRERARQRREAEKAAAEAARKAEEEAEAAARREELGGKWKRWRATTMEDEPPASNKDVVRIALKMPESSGAGRIVRRFRNDTTMETLYAFVECYDVLTASEEVSEKAAVKPEAYEHEYQFRIASVMPRVVYEPSKEETMGQKIGRSGNLIVEEVSADGESDSGEEYSS</sequence>
<dbReference type="InterPro" id="IPR036249">
    <property type="entry name" value="Thioredoxin-like_sf"/>
</dbReference>
<reference evidence="3 4" key="1">
    <citation type="submission" date="2014-02" db="EMBL/GenBank/DDBJ databases">
        <title>The genome sequence of Colletotrichum simmondsii CBS122122.</title>
        <authorList>
            <person name="Baroncelli R."/>
            <person name="Thon M.R."/>
        </authorList>
    </citation>
    <scope>NUCLEOTIDE SEQUENCE [LARGE SCALE GENOMIC DNA]</scope>
    <source>
        <strain evidence="3 4">CBS122122</strain>
    </source>
</reference>
<comment type="caution">
    <text evidence="3">The sequence shown here is derived from an EMBL/GenBank/DDBJ whole genome shotgun (WGS) entry which is preliminary data.</text>
</comment>
<dbReference type="InterPro" id="IPR050730">
    <property type="entry name" value="UBX_domain-protein"/>
</dbReference>
<dbReference type="GO" id="GO:0005783">
    <property type="term" value="C:endoplasmic reticulum"/>
    <property type="evidence" value="ECO:0007669"/>
    <property type="project" value="TreeGrafter"/>
</dbReference>
<evidence type="ECO:0000313" key="4">
    <source>
        <dbReference type="Proteomes" id="UP000070328"/>
    </source>
</evidence>
<proteinExistence type="predicted"/>
<accession>A0A135SE65</accession>
<dbReference type="Gene3D" id="3.40.30.10">
    <property type="entry name" value="Glutaredoxin"/>
    <property type="match status" value="1"/>
</dbReference>
<evidence type="ECO:0000256" key="1">
    <source>
        <dbReference type="SAM" id="MobiDB-lite"/>
    </source>
</evidence>
<evidence type="ECO:0000313" key="3">
    <source>
        <dbReference type="EMBL" id="KXH34175.1"/>
    </source>
</evidence>
<dbReference type="SUPFAM" id="SSF54236">
    <property type="entry name" value="Ubiquitin-like"/>
    <property type="match status" value="1"/>
</dbReference>
<dbReference type="GO" id="GO:0043130">
    <property type="term" value="F:ubiquitin binding"/>
    <property type="evidence" value="ECO:0007669"/>
    <property type="project" value="TreeGrafter"/>
</dbReference>
<dbReference type="InterPro" id="IPR029071">
    <property type="entry name" value="Ubiquitin-like_domsf"/>
</dbReference>
<dbReference type="SMART" id="SM00594">
    <property type="entry name" value="UAS"/>
    <property type="match status" value="1"/>
</dbReference>